<dbReference type="EMBL" id="VSSQ01142235">
    <property type="protein sequence ID" value="MPN63192.1"/>
    <property type="molecule type" value="Genomic_DNA"/>
</dbReference>
<protein>
    <recommendedName>
        <fullName evidence="2">RiboL-PSP-HEPN domain-containing protein</fullName>
    </recommendedName>
</protein>
<comment type="caution">
    <text evidence="1">The sequence shown here is derived from an EMBL/GenBank/DDBJ whole genome shotgun (WGS) entry which is preliminary data.</text>
</comment>
<sequence>MLFKEAIGKGYEEWLSQKEMTDLNMLFQQRHIIEHNNGIIDERYIHNSGDTSYKAGQRVIVKNQDAIRLLNYIRKITDGLKSMVTKIDRNIDPSK</sequence>
<reference evidence="1" key="1">
    <citation type="submission" date="2019-08" db="EMBL/GenBank/DDBJ databases">
        <authorList>
            <person name="Kucharzyk K."/>
            <person name="Murdoch R.W."/>
            <person name="Higgins S."/>
            <person name="Loffler F."/>
        </authorList>
    </citation>
    <scope>NUCLEOTIDE SEQUENCE</scope>
</reference>
<name>A0A645JIZ2_9ZZZZ</name>
<gene>
    <name evidence="1" type="ORF">SDC9_210947</name>
</gene>
<evidence type="ECO:0008006" key="2">
    <source>
        <dbReference type="Google" id="ProtNLM"/>
    </source>
</evidence>
<accession>A0A645JIZ2</accession>
<evidence type="ECO:0000313" key="1">
    <source>
        <dbReference type="EMBL" id="MPN63192.1"/>
    </source>
</evidence>
<dbReference type="AlphaFoldDB" id="A0A645JIZ2"/>
<proteinExistence type="predicted"/>
<organism evidence="1">
    <name type="scientific">bioreactor metagenome</name>
    <dbReference type="NCBI Taxonomy" id="1076179"/>
    <lineage>
        <taxon>unclassified sequences</taxon>
        <taxon>metagenomes</taxon>
        <taxon>ecological metagenomes</taxon>
    </lineage>
</organism>